<dbReference type="PANTHER" id="PTHR41287">
    <property type="match status" value="1"/>
</dbReference>
<evidence type="ECO:0000313" key="4">
    <source>
        <dbReference type="Proteomes" id="UP000578077"/>
    </source>
</evidence>
<dbReference type="Pfam" id="PF20441">
    <property type="entry name" value="TerL_nuclease"/>
    <property type="match status" value="1"/>
</dbReference>
<dbReference type="EMBL" id="JACHLY010000001">
    <property type="protein sequence ID" value="MBB6000224.1"/>
    <property type="molecule type" value="Genomic_DNA"/>
</dbReference>
<dbReference type="Gene3D" id="3.40.50.300">
    <property type="entry name" value="P-loop containing nucleotide triphosphate hydrolases"/>
    <property type="match status" value="1"/>
</dbReference>
<dbReference type="AlphaFoldDB" id="A0A841ECU8"/>
<dbReference type="RefSeq" id="WP_221457738.1">
    <property type="nucleotide sequence ID" value="NZ_BAABKT010000029.1"/>
</dbReference>
<sequence>MPARASRSRFPVCGRTFDGDTCTKRGEHYCQQRADHVVAFFSELLVHTKARWARQAFRLAPWQEHDIIRPLFGTVRWDEQAEQYVRRYRLAYISMARKCGKSEIAAGICLYLLCADGEEGAEIYGAAVDKDQARKVFDVAARMVKLSPVLSRRLVVKDHVKRIVDEQTGSYYEAIPADAGGNLGHNPHGAVYDELLTAPNGDLWNALRTGAGTRTQPLMVAITTAGNDRDSFCYQEYLEAKRVLENPNRAPHRFAYLAEAPPDADPWDEEVWKLANPALGDFLSIETLREEASEAREDPARENVFRQFRLNQWVSQVSRWVPMDLYDCAAGEPWPSPEWRLPVGRPLAYGGLDLSAKLDLTAWCVIVPRPDGGAEVLWRYWLPEAALPALVTSTGGAAESWVRDGWLTITEGDVIDYQRVYDDIAADAQRVTLAEIDYDPWSGEPAVQELGRRLGPSTELVPVPQTFTGLSPGMRELMAVLKTRAFDHHANPVSRHCFDAVEVKRGTDDPELIKPVKPRRGGANKRIDGVLTAAMAVAAWRTRARQEHRPGRVVGF</sequence>
<evidence type="ECO:0000259" key="1">
    <source>
        <dbReference type="Pfam" id="PF03354"/>
    </source>
</evidence>
<dbReference type="Pfam" id="PF03354">
    <property type="entry name" value="TerL_ATPase"/>
    <property type="match status" value="1"/>
</dbReference>
<feature type="domain" description="Terminase large subunit-like endonuclease" evidence="2">
    <location>
        <begin position="253"/>
        <end position="542"/>
    </location>
</feature>
<proteinExistence type="predicted"/>
<evidence type="ECO:0000313" key="3">
    <source>
        <dbReference type="EMBL" id="MBB6000224.1"/>
    </source>
</evidence>
<dbReference type="Proteomes" id="UP000578077">
    <property type="component" value="Unassembled WGS sequence"/>
</dbReference>
<dbReference type="InterPro" id="IPR005021">
    <property type="entry name" value="Terminase_largesu-like"/>
</dbReference>
<name>A0A841ECU8_9ACTN</name>
<accession>A0A841ECU8</accession>
<organism evidence="3 4">
    <name type="scientific">Streptomonospora salina</name>
    <dbReference type="NCBI Taxonomy" id="104205"/>
    <lineage>
        <taxon>Bacteria</taxon>
        <taxon>Bacillati</taxon>
        <taxon>Actinomycetota</taxon>
        <taxon>Actinomycetes</taxon>
        <taxon>Streptosporangiales</taxon>
        <taxon>Nocardiopsidaceae</taxon>
        <taxon>Streptomonospora</taxon>
    </lineage>
</organism>
<reference evidence="3 4" key="1">
    <citation type="submission" date="2020-08" db="EMBL/GenBank/DDBJ databases">
        <title>Sequencing the genomes of 1000 actinobacteria strains.</title>
        <authorList>
            <person name="Klenk H.-P."/>
        </authorList>
    </citation>
    <scope>NUCLEOTIDE SEQUENCE [LARGE SCALE GENOMIC DNA]</scope>
    <source>
        <strain evidence="3 4">DSM 44593</strain>
    </source>
</reference>
<protein>
    <submittedName>
        <fullName evidence="3">Phage terminase large subunit-like protein</fullName>
    </submittedName>
</protein>
<keyword evidence="4" id="KW-1185">Reference proteome</keyword>
<dbReference type="InterPro" id="IPR027417">
    <property type="entry name" value="P-loop_NTPase"/>
</dbReference>
<gene>
    <name evidence="3" type="ORF">HNR25_003975</name>
</gene>
<feature type="domain" description="Terminase large subunit-like ATPase" evidence="1">
    <location>
        <begin position="84"/>
        <end position="241"/>
    </location>
</feature>
<dbReference type="PANTHER" id="PTHR41287:SF1">
    <property type="entry name" value="PROTEIN YMFN"/>
    <property type="match status" value="1"/>
</dbReference>
<dbReference type="GO" id="GO:0004519">
    <property type="term" value="F:endonuclease activity"/>
    <property type="evidence" value="ECO:0007669"/>
    <property type="project" value="InterPro"/>
</dbReference>
<comment type="caution">
    <text evidence="3">The sequence shown here is derived from an EMBL/GenBank/DDBJ whole genome shotgun (WGS) entry which is preliminary data.</text>
</comment>
<dbReference type="InterPro" id="IPR046462">
    <property type="entry name" value="TerL_nuclease"/>
</dbReference>
<evidence type="ECO:0000259" key="2">
    <source>
        <dbReference type="Pfam" id="PF20441"/>
    </source>
</evidence>
<dbReference type="InterPro" id="IPR046461">
    <property type="entry name" value="TerL_ATPase"/>
</dbReference>